<dbReference type="EC" id="5.6.2.3" evidence="10"/>
<keyword evidence="8" id="KW-0238">DNA-binding</keyword>
<evidence type="ECO:0000256" key="4">
    <source>
        <dbReference type="ARBA" id="ARBA00022741"/>
    </source>
</evidence>
<dbReference type="GO" id="GO:0006269">
    <property type="term" value="P:DNA replication, synthesis of primer"/>
    <property type="evidence" value="ECO:0007669"/>
    <property type="project" value="UniProtKB-KW"/>
</dbReference>
<evidence type="ECO:0000256" key="8">
    <source>
        <dbReference type="ARBA" id="ARBA00023125"/>
    </source>
</evidence>
<dbReference type="Pfam" id="PF03796">
    <property type="entry name" value="DnaB_C"/>
    <property type="match status" value="1"/>
</dbReference>
<protein>
    <recommendedName>
        <fullName evidence="10">DNA 5'-3' helicase</fullName>
        <ecNumber evidence="10">5.6.2.3</ecNumber>
    </recommendedName>
</protein>
<evidence type="ECO:0000256" key="2">
    <source>
        <dbReference type="ARBA" id="ARBA00022515"/>
    </source>
</evidence>
<evidence type="ECO:0000256" key="6">
    <source>
        <dbReference type="ARBA" id="ARBA00022806"/>
    </source>
</evidence>
<accession>A0A433KF38</accession>
<keyword evidence="7" id="KW-0067">ATP-binding</keyword>
<name>A0A433KF38_9GAMM</name>
<keyword evidence="3" id="KW-0235">DNA replication</keyword>
<evidence type="ECO:0000259" key="12">
    <source>
        <dbReference type="PROSITE" id="PS51199"/>
    </source>
</evidence>
<keyword evidence="5" id="KW-0378">Hydrolase</keyword>
<keyword evidence="6 13" id="KW-0347">Helicase</keyword>
<dbReference type="EMBL" id="RZHG01000030">
    <property type="protein sequence ID" value="RUR26819.1"/>
    <property type="molecule type" value="Genomic_DNA"/>
</dbReference>
<dbReference type="Pfam" id="PF00772">
    <property type="entry name" value="DnaB"/>
    <property type="match status" value="1"/>
</dbReference>
<reference evidence="13 14" key="1">
    <citation type="submission" date="2018-12" db="EMBL/GenBank/DDBJ databases">
        <title>three novel Halomonas strain isolated from plants.</title>
        <authorList>
            <person name="Sun C."/>
        </authorList>
    </citation>
    <scope>NUCLEOTIDE SEQUENCE [LARGE SCALE GENOMIC DNA]</scope>
    <source>
        <strain evidence="13 14">DSM 19434</strain>
    </source>
</reference>
<evidence type="ECO:0000256" key="9">
    <source>
        <dbReference type="ARBA" id="ARBA00023235"/>
    </source>
</evidence>
<dbReference type="GO" id="GO:0003677">
    <property type="term" value="F:DNA binding"/>
    <property type="evidence" value="ECO:0007669"/>
    <property type="project" value="UniProtKB-KW"/>
</dbReference>
<dbReference type="InterPro" id="IPR016136">
    <property type="entry name" value="DNA_helicase_N/primase_C"/>
</dbReference>
<comment type="caution">
    <text evidence="13">The sequence shown here is derived from an EMBL/GenBank/DDBJ whole genome shotgun (WGS) entry which is preliminary data.</text>
</comment>
<dbReference type="OrthoDB" id="9773982at2"/>
<dbReference type="CDD" id="cd00984">
    <property type="entry name" value="DnaB_C"/>
    <property type="match status" value="1"/>
</dbReference>
<evidence type="ECO:0000313" key="14">
    <source>
        <dbReference type="Proteomes" id="UP000287336"/>
    </source>
</evidence>
<evidence type="ECO:0000256" key="11">
    <source>
        <dbReference type="ARBA" id="ARBA00048954"/>
    </source>
</evidence>
<dbReference type="InterPro" id="IPR036185">
    <property type="entry name" value="DNA_heli_DnaB-like_N_sf"/>
</dbReference>
<keyword evidence="4" id="KW-0547">Nucleotide-binding</keyword>
<evidence type="ECO:0000256" key="7">
    <source>
        <dbReference type="ARBA" id="ARBA00022840"/>
    </source>
</evidence>
<organism evidence="13 14">
    <name type="scientific">Vreelandella andesensis</name>
    <dbReference type="NCBI Taxonomy" id="447567"/>
    <lineage>
        <taxon>Bacteria</taxon>
        <taxon>Pseudomonadati</taxon>
        <taxon>Pseudomonadota</taxon>
        <taxon>Gammaproteobacteria</taxon>
        <taxon>Oceanospirillales</taxon>
        <taxon>Halomonadaceae</taxon>
        <taxon>Vreelandella</taxon>
    </lineage>
</organism>
<dbReference type="GO" id="GO:1990077">
    <property type="term" value="C:primosome complex"/>
    <property type="evidence" value="ECO:0007669"/>
    <property type="project" value="UniProtKB-KW"/>
</dbReference>
<sequence>MNLFSFDAEASVIGSAFIEPDLIAELADIVKTDDLYHYEHRVVWGALINTAKQGGSTDIVTISEYLESIGVLDDIGGMAALAEMTRNTPSANNAKAYAEIVADLAQRRRLADLMPETEATFADRQSDTDTLITQAVSRLEAMRRSRKNQLLRAADYLGEQFVDPLDRRANGDEDAMGLPYGLKELDEATLGMKDNELVIVGGRPSMGKTAFMMNCLRAALNTHAPVLVESLEMKRPALFNRLIASIGDIPLAVLYDPRNNDIDAYWSRLSFPVVQVKESNLYINDETPRTISQIRAQAKEIYDRHGRIGLVMIDYLGKVRIEGDYGSRHDRAIEEVVAGAKSIAKEFSCPVMLLSQLNRKLEDRPNKRPNMGDLKDSSAIEQEADTILFLYRDEVYHPDNPDSKGIAEIIIGKQREGRTDTIHVASRLANARFEDLAPRHYEESFS</sequence>
<feature type="domain" description="SF4 helicase" evidence="12">
    <location>
        <begin position="171"/>
        <end position="440"/>
    </location>
</feature>
<dbReference type="GO" id="GO:0016787">
    <property type="term" value="F:hydrolase activity"/>
    <property type="evidence" value="ECO:0007669"/>
    <property type="project" value="UniProtKB-KW"/>
</dbReference>
<dbReference type="InterPro" id="IPR007693">
    <property type="entry name" value="DNA_helicase_DnaB-like_N"/>
</dbReference>
<dbReference type="PROSITE" id="PS51199">
    <property type="entry name" value="SF4_HELICASE"/>
    <property type="match status" value="1"/>
</dbReference>
<proteinExistence type="inferred from homology"/>
<dbReference type="RefSeq" id="WP_126949103.1">
    <property type="nucleotide sequence ID" value="NZ_RZHG01000030.1"/>
</dbReference>
<keyword evidence="14" id="KW-1185">Reference proteome</keyword>
<dbReference type="PANTHER" id="PTHR30153">
    <property type="entry name" value="REPLICATIVE DNA HELICASE DNAB"/>
    <property type="match status" value="1"/>
</dbReference>
<dbReference type="SUPFAM" id="SSF52540">
    <property type="entry name" value="P-loop containing nucleoside triphosphate hydrolases"/>
    <property type="match status" value="1"/>
</dbReference>
<dbReference type="InterPro" id="IPR007694">
    <property type="entry name" value="DNA_helicase_DnaB-like_C"/>
</dbReference>
<dbReference type="SUPFAM" id="SSF48024">
    <property type="entry name" value="N-terminal domain of DnaB helicase"/>
    <property type="match status" value="1"/>
</dbReference>
<evidence type="ECO:0000256" key="10">
    <source>
        <dbReference type="ARBA" id="ARBA00044969"/>
    </source>
</evidence>
<dbReference type="PANTHER" id="PTHR30153:SF2">
    <property type="entry name" value="REPLICATIVE DNA HELICASE"/>
    <property type="match status" value="1"/>
</dbReference>
<comment type="catalytic activity">
    <reaction evidence="11">
        <text>ATP + H2O = ADP + phosphate + H(+)</text>
        <dbReference type="Rhea" id="RHEA:13065"/>
        <dbReference type="ChEBI" id="CHEBI:15377"/>
        <dbReference type="ChEBI" id="CHEBI:15378"/>
        <dbReference type="ChEBI" id="CHEBI:30616"/>
        <dbReference type="ChEBI" id="CHEBI:43474"/>
        <dbReference type="ChEBI" id="CHEBI:456216"/>
        <dbReference type="EC" id="5.6.2.3"/>
    </reaction>
</comment>
<gene>
    <name evidence="13" type="ORF">ELY33_17070</name>
</gene>
<dbReference type="GO" id="GO:0005829">
    <property type="term" value="C:cytosol"/>
    <property type="evidence" value="ECO:0007669"/>
    <property type="project" value="TreeGrafter"/>
</dbReference>
<dbReference type="AlphaFoldDB" id="A0A433KF38"/>
<keyword evidence="2" id="KW-0639">Primosome</keyword>
<dbReference type="InterPro" id="IPR027417">
    <property type="entry name" value="P-loop_NTPase"/>
</dbReference>
<dbReference type="GO" id="GO:0043139">
    <property type="term" value="F:5'-3' DNA helicase activity"/>
    <property type="evidence" value="ECO:0007669"/>
    <property type="project" value="UniProtKB-EC"/>
</dbReference>
<keyword evidence="9" id="KW-0413">Isomerase</keyword>
<evidence type="ECO:0000313" key="13">
    <source>
        <dbReference type="EMBL" id="RUR26819.1"/>
    </source>
</evidence>
<comment type="similarity">
    <text evidence="1">Belongs to the helicase family. DnaB subfamily.</text>
</comment>
<evidence type="ECO:0000256" key="1">
    <source>
        <dbReference type="ARBA" id="ARBA00008428"/>
    </source>
</evidence>
<dbReference type="Gene3D" id="3.40.50.300">
    <property type="entry name" value="P-loop containing nucleotide triphosphate hydrolases"/>
    <property type="match status" value="1"/>
</dbReference>
<dbReference type="Gene3D" id="1.10.860.10">
    <property type="entry name" value="DNAb Helicase, Chain A"/>
    <property type="match status" value="1"/>
</dbReference>
<evidence type="ECO:0000256" key="5">
    <source>
        <dbReference type="ARBA" id="ARBA00022801"/>
    </source>
</evidence>
<evidence type="ECO:0000256" key="3">
    <source>
        <dbReference type="ARBA" id="ARBA00022705"/>
    </source>
</evidence>
<dbReference type="GO" id="GO:0005524">
    <property type="term" value="F:ATP binding"/>
    <property type="evidence" value="ECO:0007669"/>
    <property type="project" value="UniProtKB-KW"/>
</dbReference>
<dbReference type="Proteomes" id="UP000287336">
    <property type="component" value="Unassembled WGS sequence"/>
</dbReference>